<feature type="domain" description="DUF559" evidence="1">
    <location>
        <begin position="192"/>
        <end position="272"/>
    </location>
</feature>
<accession>A0ABU8LBV6</accession>
<gene>
    <name evidence="2" type="ORF">WDU99_10735</name>
</gene>
<dbReference type="SUPFAM" id="SSF52980">
    <property type="entry name" value="Restriction endonuclease-like"/>
    <property type="match status" value="1"/>
</dbReference>
<dbReference type="Pfam" id="PF04480">
    <property type="entry name" value="DUF559"/>
    <property type="match status" value="1"/>
</dbReference>
<dbReference type="InterPro" id="IPR011335">
    <property type="entry name" value="Restrct_endonuc-II-like"/>
</dbReference>
<evidence type="ECO:0000313" key="3">
    <source>
        <dbReference type="Proteomes" id="UP001371224"/>
    </source>
</evidence>
<keyword evidence="3" id="KW-1185">Reference proteome</keyword>
<dbReference type="EMBL" id="JBBDGM010000008">
    <property type="protein sequence ID" value="MEJ1088794.1"/>
    <property type="molecule type" value="Genomic_DNA"/>
</dbReference>
<proteinExistence type="predicted"/>
<protein>
    <submittedName>
        <fullName evidence="2">Type IV toxin-antitoxin system AbiEi family antitoxin domain-containing protein</fullName>
    </submittedName>
</protein>
<reference evidence="2 3" key="1">
    <citation type="submission" date="2024-02" db="EMBL/GenBank/DDBJ databases">
        <authorList>
            <person name="Saticioglu I.B."/>
        </authorList>
    </citation>
    <scope>NUCLEOTIDE SEQUENCE [LARGE SCALE GENOMIC DNA]</scope>
    <source>
        <strain evidence="2 3">Mu-80</strain>
    </source>
</reference>
<evidence type="ECO:0000259" key="1">
    <source>
        <dbReference type="Pfam" id="PF04480"/>
    </source>
</evidence>
<organism evidence="2 3">
    <name type="scientific">Microbacterium bandirmense</name>
    <dbReference type="NCBI Taxonomy" id="3122050"/>
    <lineage>
        <taxon>Bacteria</taxon>
        <taxon>Bacillati</taxon>
        <taxon>Actinomycetota</taxon>
        <taxon>Actinomycetes</taxon>
        <taxon>Micrococcales</taxon>
        <taxon>Microbacteriaceae</taxon>
        <taxon>Microbacterium</taxon>
    </lineage>
</organism>
<dbReference type="Gene3D" id="3.40.960.10">
    <property type="entry name" value="VSR Endonuclease"/>
    <property type="match status" value="1"/>
</dbReference>
<evidence type="ECO:0000313" key="2">
    <source>
        <dbReference type="EMBL" id="MEJ1088794.1"/>
    </source>
</evidence>
<sequence>METRLEKWLAAHNGIAHSAQLRAVGFTKHQIGRAVDAGSLTRVRRSWLLSAECSPQRWLAAEVGGRVTCITAARELGLWTQTSDATVHVAVASNASRISADGVDLHWAQGPASTAPHATDEPLLNVLFQTARCAERQNAVAIWESAVRLQFVTLDELSRVRWRSTAATDVLAEVGALSDAGTETRFALIMRSCGVEFRQQAWLDGHPVDALIGERLVVQIDGYEFHRRAKDRRRDIRADARLVLQGYTVLRFDYQQVMHDPEYVRETVLRAIAQGLHRAPAR</sequence>
<dbReference type="RefSeq" id="WP_337332454.1">
    <property type="nucleotide sequence ID" value="NZ_JBBDGM010000008.1"/>
</dbReference>
<comment type="caution">
    <text evidence="2">The sequence shown here is derived from an EMBL/GenBank/DDBJ whole genome shotgun (WGS) entry which is preliminary data.</text>
</comment>
<dbReference type="InterPro" id="IPR007569">
    <property type="entry name" value="DUF559"/>
</dbReference>
<name>A0ABU8LBV6_9MICO</name>
<dbReference type="Proteomes" id="UP001371224">
    <property type="component" value="Unassembled WGS sequence"/>
</dbReference>